<evidence type="ECO:0000256" key="1">
    <source>
        <dbReference type="SAM" id="Phobius"/>
    </source>
</evidence>
<accession>A0A834PBA8</accession>
<gene>
    <name evidence="2" type="ORF">H0235_003117</name>
</gene>
<protein>
    <recommendedName>
        <fullName evidence="4">Osiris 19</fullName>
    </recommendedName>
</protein>
<keyword evidence="1" id="KW-1133">Transmembrane helix</keyword>
<keyword evidence="3" id="KW-1185">Reference proteome</keyword>
<dbReference type="GO" id="GO:0016020">
    <property type="term" value="C:membrane"/>
    <property type="evidence" value="ECO:0007669"/>
    <property type="project" value="TreeGrafter"/>
</dbReference>
<sequence length="297" mass="33192">MPNPLASVVVSTSSLDSSRTRTNASHFIIFFLGIYTRQEETTIPSVIMKFFVLCSFIALAVAQPAKNELWKGTNLDQMVDQTKNECAQKNDEVSCMKFKVLNLLDQLFRKDNFKVSESVEVTRNSYPVEEVSARGEGSFLDNVQSYLTTHDVTFKLPLDSTVKVSSRNIEDDRITFDVQFGQGRAAEEARKSKLKKVVIPILVFVLLKAMTLIPLAIGVLGLKAWNALQLSFFSFIVSVGMAIFQLCKKIAAEGHAAPISAHGPWEYQTQYRSFQDQEQDATSQFAQNLAYSGYAQS</sequence>
<evidence type="ECO:0008006" key="4">
    <source>
        <dbReference type="Google" id="ProtNLM"/>
    </source>
</evidence>
<feature type="transmembrane region" description="Helical" evidence="1">
    <location>
        <begin position="227"/>
        <end position="247"/>
    </location>
</feature>
<proteinExistence type="predicted"/>
<dbReference type="PANTHER" id="PTHR21879:SF6">
    <property type="entry name" value="OSIRIS 19, ISOFORM A"/>
    <property type="match status" value="1"/>
</dbReference>
<dbReference type="EMBL" id="JACSDY010000002">
    <property type="protein sequence ID" value="KAF7434926.1"/>
    <property type="molecule type" value="Genomic_DNA"/>
</dbReference>
<dbReference type="Proteomes" id="UP000600918">
    <property type="component" value="Unassembled WGS sequence"/>
</dbReference>
<dbReference type="AlphaFoldDB" id="A0A834PBA8"/>
<keyword evidence="1" id="KW-0812">Transmembrane</keyword>
<dbReference type="Pfam" id="PF07898">
    <property type="entry name" value="DUF1676"/>
    <property type="match status" value="1"/>
</dbReference>
<dbReference type="InterPro" id="IPR012464">
    <property type="entry name" value="DUF1676"/>
</dbReference>
<organism evidence="2 3">
    <name type="scientific">Vespula pensylvanica</name>
    <name type="common">Western yellow jacket</name>
    <name type="synonym">Wasp</name>
    <dbReference type="NCBI Taxonomy" id="30213"/>
    <lineage>
        <taxon>Eukaryota</taxon>
        <taxon>Metazoa</taxon>
        <taxon>Ecdysozoa</taxon>
        <taxon>Arthropoda</taxon>
        <taxon>Hexapoda</taxon>
        <taxon>Insecta</taxon>
        <taxon>Pterygota</taxon>
        <taxon>Neoptera</taxon>
        <taxon>Endopterygota</taxon>
        <taxon>Hymenoptera</taxon>
        <taxon>Apocrita</taxon>
        <taxon>Aculeata</taxon>
        <taxon>Vespoidea</taxon>
        <taxon>Vespidae</taxon>
        <taxon>Vespinae</taxon>
        <taxon>Vespula</taxon>
    </lineage>
</organism>
<feature type="transmembrane region" description="Helical" evidence="1">
    <location>
        <begin position="197"/>
        <end position="221"/>
    </location>
</feature>
<evidence type="ECO:0000313" key="3">
    <source>
        <dbReference type="Proteomes" id="UP000600918"/>
    </source>
</evidence>
<reference evidence="2" key="1">
    <citation type="journal article" date="2020" name="G3 (Bethesda)">
        <title>High-Quality Assemblies for Three Invasive Social Wasps from the &lt;i&gt;Vespula&lt;/i&gt; Genus.</title>
        <authorList>
            <person name="Harrop T.W.R."/>
            <person name="Guhlin J."/>
            <person name="McLaughlin G.M."/>
            <person name="Permina E."/>
            <person name="Stockwell P."/>
            <person name="Gilligan J."/>
            <person name="Le Lec M.F."/>
            <person name="Gruber M.A.M."/>
            <person name="Quinn O."/>
            <person name="Lovegrove M."/>
            <person name="Duncan E.J."/>
            <person name="Remnant E.J."/>
            <person name="Van Eeckhoven J."/>
            <person name="Graham B."/>
            <person name="Knapp R.A."/>
            <person name="Langford K.W."/>
            <person name="Kronenberg Z."/>
            <person name="Press M.O."/>
            <person name="Eacker S.M."/>
            <person name="Wilson-Rankin E.E."/>
            <person name="Purcell J."/>
            <person name="Lester P.J."/>
            <person name="Dearden P.K."/>
        </authorList>
    </citation>
    <scope>NUCLEOTIDE SEQUENCE</scope>
    <source>
        <strain evidence="2">Volc-1</strain>
    </source>
</reference>
<comment type="caution">
    <text evidence="2">The sequence shown here is derived from an EMBL/GenBank/DDBJ whole genome shotgun (WGS) entry which is preliminary data.</text>
</comment>
<feature type="transmembrane region" description="Helical" evidence="1">
    <location>
        <begin position="42"/>
        <end position="62"/>
    </location>
</feature>
<keyword evidence="1" id="KW-0472">Membrane</keyword>
<evidence type="ECO:0000313" key="2">
    <source>
        <dbReference type="EMBL" id="KAF7434926.1"/>
    </source>
</evidence>
<dbReference type="PANTHER" id="PTHR21879">
    <property type="entry name" value="FI03362P-RELATED-RELATED"/>
    <property type="match status" value="1"/>
</dbReference>
<name>A0A834PBA8_VESPE</name>